<organism evidence="1">
    <name type="scientific">marine sediment metagenome</name>
    <dbReference type="NCBI Taxonomy" id="412755"/>
    <lineage>
        <taxon>unclassified sequences</taxon>
        <taxon>metagenomes</taxon>
        <taxon>ecological metagenomes</taxon>
    </lineage>
</organism>
<evidence type="ECO:0000313" key="1">
    <source>
        <dbReference type="EMBL" id="KKM22638.1"/>
    </source>
</evidence>
<gene>
    <name evidence="1" type="ORF">LCGC14_1623300</name>
</gene>
<protein>
    <submittedName>
        <fullName evidence="1">Uncharacterized protein</fullName>
    </submittedName>
</protein>
<comment type="caution">
    <text evidence="1">The sequence shown here is derived from an EMBL/GenBank/DDBJ whole genome shotgun (WGS) entry which is preliminary data.</text>
</comment>
<dbReference type="AlphaFoldDB" id="A0A0F9KKF5"/>
<dbReference type="EMBL" id="LAZR01013293">
    <property type="protein sequence ID" value="KKM22638.1"/>
    <property type="molecule type" value="Genomic_DNA"/>
</dbReference>
<reference evidence="1" key="1">
    <citation type="journal article" date="2015" name="Nature">
        <title>Complex archaea that bridge the gap between prokaryotes and eukaryotes.</title>
        <authorList>
            <person name="Spang A."/>
            <person name="Saw J.H."/>
            <person name="Jorgensen S.L."/>
            <person name="Zaremba-Niedzwiedzka K."/>
            <person name="Martijn J."/>
            <person name="Lind A.E."/>
            <person name="van Eijk R."/>
            <person name="Schleper C."/>
            <person name="Guy L."/>
            <person name="Ettema T.J."/>
        </authorList>
    </citation>
    <scope>NUCLEOTIDE SEQUENCE</scope>
</reference>
<accession>A0A0F9KKF5</accession>
<name>A0A0F9KKF5_9ZZZZ</name>
<sequence length="115" mass="13116">MAYPLNIEDVKALADDITDLFPDTDADIKCDVIRGGDDPDYNYDRGEIRRGRFVLHIADIIMGDDRKRIPEALEALNFREEIALHETLTLATPESVPPGMASGNRWQHLCLYWKD</sequence>
<proteinExistence type="predicted"/>